<protein>
    <submittedName>
        <fullName evidence="1">Uncharacterized protein</fullName>
    </submittedName>
</protein>
<keyword evidence="2" id="KW-1185">Reference proteome</keyword>
<comment type="caution">
    <text evidence="1">The sequence shown here is derived from an EMBL/GenBank/DDBJ whole genome shotgun (WGS) entry which is preliminary data.</text>
</comment>
<reference evidence="1 2" key="1">
    <citation type="submission" date="2018-06" db="EMBL/GenBank/DDBJ databases">
        <title>Genomic Encyclopedia of Archaeal and Bacterial Type Strains, Phase II (KMG-II): from individual species to whole genera.</title>
        <authorList>
            <person name="Goeker M."/>
        </authorList>
    </citation>
    <scope>NUCLEOTIDE SEQUENCE [LARGE SCALE GENOMIC DNA]</scope>
    <source>
        <strain evidence="1 2">DSM 6779</strain>
    </source>
</reference>
<proteinExistence type="predicted"/>
<gene>
    <name evidence="1" type="ORF">LX69_02867</name>
</gene>
<name>A0A2W7MWR2_9BACT</name>
<sequence length="57" mass="6554">MVGLIKQKGRLIEKSHTREPHHDACYFAQTASQMPVSRRFRPLPVLYSIFLSLVTPT</sequence>
<dbReference type="EMBL" id="QKZK01000031">
    <property type="protein sequence ID" value="PZX12398.1"/>
    <property type="molecule type" value="Genomic_DNA"/>
</dbReference>
<evidence type="ECO:0000313" key="2">
    <source>
        <dbReference type="Proteomes" id="UP000249239"/>
    </source>
</evidence>
<dbReference type="AlphaFoldDB" id="A0A2W7MWR2"/>
<evidence type="ECO:0000313" key="1">
    <source>
        <dbReference type="EMBL" id="PZX12398.1"/>
    </source>
</evidence>
<organism evidence="1 2">
    <name type="scientific">Breznakibacter xylanolyticus</name>
    <dbReference type="NCBI Taxonomy" id="990"/>
    <lineage>
        <taxon>Bacteria</taxon>
        <taxon>Pseudomonadati</taxon>
        <taxon>Bacteroidota</taxon>
        <taxon>Bacteroidia</taxon>
        <taxon>Marinilabiliales</taxon>
        <taxon>Marinilabiliaceae</taxon>
        <taxon>Breznakibacter</taxon>
    </lineage>
</organism>
<feature type="non-terminal residue" evidence="1">
    <location>
        <position position="57"/>
    </location>
</feature>
<accession>A0A2W7MWR2</accession>
<dbReference type="Proteomes" id="UP000249239">
    <property type="component" value="Unassembled WGS sequence"/>
</dbReference>